<name>A0A6G1S8E2_9ACAR</name>
<feature type="compositionally biased region" description="Low complexity" evidence="1">
    <location>
        <begin position="11"/>
        <end position="30"/>
    </location>
</feature>
<dbReference type="GO" id="GO:0042765">
    <property type="term" value="C:GPI-anchor transamidase complex"/>
    <property type="evidence" value="ECO:0007669"/>
    <property type="project" value="InterPro"/>
</dbReference>
<keyword evidence="2" id="KW-1133">Transmembrane helix</keyword>
<evidence type="ECO:0000313" key="3">
    <source>
        <dbReference type="EMBL" id="MDE46200.1"/>
    </source>
</evidence>
<feature type="region of interest" description="Disordered" evidence="1">
    <location>
        <begin position="1"/>
        <end position="43"/>
    </location>
</feature>
<feature type="compositionally biased region" description="Basic and acidic residues" evidence="1">
    <location>
        <begin position="1"/>
        <end position="10"/>
    </location>
</feature>
<dbReference type="Pfam" id="PF04114">
    <property type="entry name" value="Gaa1"/>
    <property type="match status" value="1"/>
</dbReference>
<dbReference type="GO" id="GO:0016255">
    <property type="term" value="P:attachment of GPI anchor to protein"/>
    <property type="evidence" value="ECO:0007669"/>
    <property type="project" value="TreeGrafter"/>
</dbReference>
<protein>
    <submittedName>
        <fullName evidence="3">Glycosylphosphatidylinositol anchor attachment 1 protein</fullName>
    </submittedName>
</protein>
<evidence type="ECO:0000256" key="2">
    <source>
        <dbReference type="SAM" id="Phobius"/>
    </source>
</evidence>
<reference evidence="3" key="1">
    <citation type="submission" date="2018-10" db="EMBL/GenBank/DDBJ databases">
        <title>Transcriptome assembly of Aceria tosichella (Wheat curl mite) Type 2.</title>
        <authorList>
            <person name="Scully E.D."/>
            <person name="Geib S.M."/>
            <person name="Palmer N.A."/>
            <person name="Gupta A.K."/>
            <person name="Sarath G."/>
            <person name="Tatineni S."/>
        </authorList>
    </citation>
    <scope>NUCLEOTIDE SEQUENCE</scope>
    <source>
        <strain evidence="3">LincolnNE</strain>
    </source>
</reference>
<dbReference type="InterPro" id="IPR007246">
    <property type="entry name" value="Gaa1"/>
</dbReference>
<dbReference type="AlphaFoldDB" id="A0A6G1S8E2"/>
<keyword evidence="2" id="KW-0812">Transmembrane</keyword>
<accession>A0A6G1S8E2</accession>
<sequence>MMAADKDHHNSTTTTTHEGTTTTSPSATTPDDPHESGSGKPGANVSTSTKIILFLTYFLLYFAGLGAFLIIIAEPFAMHTYISDNSLLVGVVQKEFSLKTEADIYADILQNLTKNEIQTRADDNNQLQRNSLATLPSVTRFLENELDYFGLEVHEQHFSYMDNGKQFNGTNVYSIIRGERSTNSESIALCVPFIKDSNRDTLSGVALTLALTKYFSSKSYWAKDVIILLVDRGEYGLSAWLDSYYDVSFRQDMKKMSHSNKNGFYYDSLPDRSGPMQAAIVLEVEGKRSTRANIKIHGMYGQLPNLDLYNMAIDLTIREGITPYFLNKSFTYGLTEYEIYQQHLETAISFVQTQASMKADGLHGLFLRYAIQSLTIHIPKHEDKSNTGGHVLFFDLLNVGRSIEAVFRSLNNLSGRFHRSYYFYIVVALRRFTSIAYYMSAFGLLVAPVLIKAYILHGWNSGASIFIGWRASILLAAALVLSVLSTFNISTALLGSIVLVPILIMI</sequence>
<dbReference type="PANTHER" id="PTHR13304:SF0">
    <property type="entry name" value="GLYCOSYLPHOSPHATIDYLINOSITOL ANCHOR ATTACHMENT 1 PROTEIN"/>
    <property type="match status" value="1"/>
</dbReference>
<evidence type="ECO:0000256" key="1">
    <source>
        <dbReference type="SAM" id="MobiDB-lite"/>
    </source>
</evidence>
<keyword evidence="2" id="KW-0472">Membrane</keyword>
<feature type="transmembrane region" description="Helical" evidence="2">
    <location>
        <begin position="435"/>
        <end position="455"/>
    </location>
</feature>
<feature type="transmembrane region" description="Helical" evidence="2">
    <location>
        <begin position="51"/>
        <end position="73"/>
    </location>
</feature>
<proteinExistence type="predicted"/>
<organism evidence="3">
    <name type="scientific">Aceria tosichella</name>
    <name type="common">wheat curl mite</name>
    <dbReference type="NCBI Taxonomy" id="561515"/>
    <lineage>
        <taxon>Eukaryota</taxon>
        <taxon>Metazoa</taxon>
        <taxon>Ecdysozoa</taxon>
        <taxon>Arthropoda</taxon>
        <taxon>Chelicerata</taxon>
        <taxon>Arachnida</taxon>
        <taxon>Acari</taxon>
        <taxon>Acariformes</taxon>
        <taxon>Trombidiformes</taxon>
        <taxon>Prostigmata</taxon>
        <taxon>Eupodina</taxon>
        <taxon>Eriophyoidea</taxon>
        <taxon>Eriophyidae</taxon>
        <taxon>Eriophyinae</taxon>
        <taxon>Aceriini</taxon>
        <taxon>Aceria</taxon>
    </lineage>
</organism>
<dbReference type="SUPFAM" id="SSF53187">
    <property type="entry name" value="Zn-dependent exopeptidases"/>
    <property type="match status" value="1"/>
</dbReference>
<dbReference type="Gene3D" id="3.40.630.10">
    <property type="entry name" value="Zn peptidases"/>
    <property type="match status" value="1"/>
</dbReference>
<dbReference type="PANTHER" id="PTHR13304">
    <property type="entry name" value="GLYCOSYLPHOSPHATIDYLINOSITOL ANCHOR ATTACHMENT 1 PROTEIN"/>
    <property type="match status" value="1"/>
</dbReference>
<gene>
    <name evidence="3" type="primary">Gpaa1</name>
    <name evidence="3" type="ORF">g.14727</name>
</gene>
<feature type="transmembrane region" description="Helical" evidence="2">
    <location>
        <begin position="475"/>
        <end position="504"/>
    </location>
</feature>
<dbReference type="EMBL" id="GGYP01001429">
    <property type="protein sequence ID" value="MDE46200.1"/>
    <property type="molecule type" value="Transcribed_RNA"/>
</dbReference>